<reference evidence="4" key="1">
    <citation type="submission" date="2016-10" db="EMBL/GenBank/DDBJ databases">
        <authorList>
            <person name="Varghese N."/>
            <person name="Submissions S."/>
        </authorList>
    </citation>
    <scope>NUCLEOTIDE SEQUENCE [LARGE SCALE GENOMIC DNA]</scope>
    <source>
        <strain evidence="4">CGMCC 4.6609</strain>
    </source>
</reference>
<dbReference type="Gene3D" id="2.30.40.10">
    <property type="entry name" value="Urease, subunit C, domain 1"/>
    <property type="match status" value="1"/>
</dbReference>
<dbReference type="GO" id="GO:0016810">
    <property type="term" value="F:hydrolase activity, acting on carbon-nitrogen (but not peptide) bonds"/>
    <property type="evidence" value="ECO:0007669"/>
    <property type="project" value="InterPro"/>
</dbReference>
<evidence type="ECO:0000256" key="1">
    <source>
        <dbReference type="SAM" id="MobiDB-lite"/>
    </source>
</evidence>
<dbReference type="PANTHER" id="PTHR43135">
    <property type="entry name" value="ALPHA-D-RIBOSE 1-METHYLPHOSPHONATE 5-TRIPHOSPHATE DIPHOSPHATASE"/>
    <property type="match status" value="1"/>
</dbReference>
<dbReference type="AlphaFoldDB" id="A0A1H0LR88"/>
<feature type="compositionally biased region" description="Basic and acidic residues" evidence="1">
    <location>
        <begin position="389"/>
        <end position="404"/>
    </location>
</feature>
<dbReference type="Gene3D" id="3.30.110.90">
    <property type="entry name" value="Amidohydrolase"/>
    <property type="match status" value="1"/>
</dbReference>
<dbReference type="Gene3D" id="1.20.58.520">
    <property type="entry name" value="Amidohydrolase"/>
    <property type="match status" value="1"/>
</dbReference>
<dbReference type="RefSeq" id="WP_090097101.1">
    <property type="nucleotide sequence ID" value="NZ_FNIX01000003.1"/>
</dbReference>
<dbReference type="EMBL" id="FNIX01000003">
    <property type="protein sequence ID" value="SDO70516.1"/>
    <property type="molecule type" value="Genomic_DNA"/>
</dbReference>
<keyword evidence="4" id="KW-1185">Reference proteome</keyword>
<dbReference type="InterPro" id="IPR011059">
    <property type="entry name" value="Metal-dep_hydrolase_composite"/>
</dbReference>
<dbReference type="STRING" id="641025.SAMN05421507_103411"/>
<dbReference type="InterPro" id="IPR051781">
    <property type="entry name" value="Metallo-dep_Hydrolase"/>
</dbReference>
<dbReference type="SUPFAM" id="SSF51556">
    <property type="entry name" value="Metallo-dependent hydrolases"/>
    <property type="match status" value="1"/>
</dbReference>
<evidence type="ECO:0000313" key="4">
    <source>
        <dbReference type="Proteomes" id="UP000199691"/>
    </source>
</evidence>
<dbReference type="Pfam" id="PF01979">
    <property type="entry name" value="Amidohydro_1"/>
    <property type="match status" value="1"/>
</dbReference>
<dbReference type="SUPFAM" id="SSF51338">
    <property type="entry name" value="Composite domain of metallo-dependent hydrolases"/>
    <property type="match status" value="1"/>
</dbReference>
<gene>
    <name evidence="3" type="ORF">SAMN05421507_103411</name>
</gene>
<protein>
    <submittedName>
        <fullName evidence="3">Imidazolonepropionase</fullName>
    </submittedName>
</protein>
<dbReference type="OrthoDB" id="3514520at2"/>
<proteinExistence type="predicted"/>
<feature type="domain" description="Amidohydrolase-related" evidence="2">
    <location>
        <begin position="46"/>
        <end position="354"/>
    </location>
</feature>
<dbReference type="Proteomes" id="UP000199691">
    <property type="component" value="Unassembled WGS sequence"/>
</dbReference>
<evidence type="ECO:0000313" key="3">
    <source>
        <dbReference type="EMBL" id="SDO70516.1"/>
    </source>
</evidence>
<accession>A0A1H0LR88</accession>
<feature type="region of interest" description="Disordered" evidence="1">
    <location>
        <begin position="360"/>
        <end position="420"/>
    </location>
</feature>
<organism evidence="3 4">
    <name type="scientific">Lentzea jiangxiensis</name>
    <dbReference type="NCBI Taxonomy" id="641025"/>
    <lineage>
        <taxon>Bacteria</taxon>
        <taxon>Bacillati</taxon>
        <taxon>Actinomycetota</taxon>
        <taxon>Actinomycetes</taxon>
        <taxon>Pseudonocardiales</taxon>
        <taxon>Pseudonocardiaceae</taxon>
        <taxon>Lentzea</taxon>
    </lineage>
</organism>
<dbReference type="InterPro" id="IPR032466">
    <property type="entry name" value="Metal_Hydrolase"/>
</dbReference>
<sequence>MTTAIENVRVFDGSAVGEPRRVVFGDRVSGEDTGVADEVVDAAGGVLLPGLVDAHVHVVRGRADLEDLARRGVTTGLDMGAWPREFVDEMRSQKGVARILSATVPAVGAGGHHARMPGFPAEGVVTGPDEARAFVGRRVADGADYVKIVTEAAPPEGMDQATVNALVEAAHDHGLLVVAHAVTTGAFRVAAEAGVDVSTHAPLDAALDDDTIARMREIGMVSVPTLTMMEGTAKLFGGNGFRYEHARDSVTAFRAAGIRVLAGTDANSAPGAPFAPVHGESLHHELALLVAAGLTPLEALAGATSLPARVFGLDDRGVIAEGKRADLVLLDGDPTADVAATRNVKGVWIAGERVQLQSQVDEPAVEPSVPRGGKRAAADVSTGRPGVEVLHDHDSLSRPGRRGDAAFQDDGARLHRRVRR</sequence>
<evidence type="ECO:0000259" key="2">
    <source>
        <dbReference type="Pfam" id="PF01979"/>
    </source>
</evidence>
<name>A0A1H0LR88_9PSEU</name>
<dbReference type="PANTHER" id="PTHR43135:SF3">
    <property type="entry name" value="ALPHA-D-RIBOSE 1-METHYLPHOSPHONATE 5-TRIPHOSPHATE DIPHOSPHATASE"/>
    <property type="match status" value="1"/>
</dbReference>
<dbReference type="InterPro" id="IPR006680">
    <property type="entry name" value="Amidohydro-rel"/>
</dbReference>
<dbReference type="Gene3D" id="3.40.50.10910">
    <property type="entry name" value="Amidohydrolase"/>
    <property type="match status" value="1"/>
</dbReference>